<dbReference type="PANTHER" id="PTHR43820">
    <property type="entry name" value="HIGH-AFFINITY BRANCHED-CHAIN AMINO ACID TRANSPORT ATP-BINDING PROTEIN LIVF"/>
    <property type="match status" value="1"/>
</dbReference>
<dbReference type="SUPFAM" id="SSF52540">
    <property type="entry name" value="P-loop containing nucleoside triphosphate hydrolases"/>
    <property type="match status" value="1"/>
</dbReference>
<evidence type="ECO:0000256" key="3">
    <source>
        <dbReference type="ARBA" id="ARBA00022741"/>
    </source>
</evidence>
<evidence type="ECO:0000259" key="6">
    <source>
        <dbReference type="PROSITE" id="PS50893"/>
    </source>
</evidence>
<dbReference type="Pfam" id="PF00005">
    <property type="entry name" value="ABC_tran"/>
    <property type="match status" value="1"/>
</dbReference>
<evidence type="ECO:0000313" key="8">
    <source>
        <dbReference type="Proteomes" id="UP000503464"/>
    </source>
</evidence>
<accession>A0AAE7EJY1</accession>
<proteinExistence type="inferred from homology"/>
<evidence type="ECO:0000256" key="1">
    <source>
        <dbReference type="ARBA" id="ARBA00005417"/>
    </source>
</evidence>
<dbReference type="Gene3D" id="3.40.50.300">
    <property type="entry name" value="P-loop containing nucleotide triphosphate hydrolases"/>
    <property type="match status" value="1"/>
</dbReference>
<dbReference type="InterPro" id="IPR052156">
    <property type="entry name" value="BCAA_Transport_ATP-bd_LivF"/>
</dbReference>
<comment type="similarity">
    <text evidence="1">Belongs to the ABC transporter superfamily.</text>
</comment>
<evidence type="ECO:0000256" key="5">
    <source>
        <dbReference type="ARBA" id="ARBA00022970"/>
    </source>
</evidence>
<dbReference type="AlphaFoldDB" id="A0AAE7EJY1"/>
<evidence type="ECO:0000256" key="4">
    <source>
        <dbReference type="ARBA" id="ARBA00022840"/>
    </source>
</evidence>
<dbReference type="GO" id="GO:0015807">
    <property type="term" value="P:L-amino acid transport"/>
    <property type="evidence" value="ECO:0007669"/>
    <property type="project" value="TreeGrafter"/>
</dbReference>
<dbReference type="GO" id="GO:0016887">
    <property type="term" value="F:ATP hydrolysis activity"/>
    <property type="evidence" value="ECO:0007669"/>
    <property type="project" value="InterPro"/>
</dbReference>
<dbReference type="CDD" id="cd03224">
    <property type="entry name" value="ABC_TM1139_LivF_branched"/>
    <property type="match status" value="1"/>
</dbReference>
<gene>
    <name evidence="7" type="ORF">G9399_18765</name>
</gene>
<keyword evidence="3" id="KW-0547">Nucleotide-binding</keyword>
<keyword evidence="4 7" id="KW-0067">ATP-binding</keyword>
<keyword evidence="5" id="KW-0029">Amino-acid transport</keyword>
<sequence>MLSLRAVNQYYGQQHTLWDVSLELPRGQCTLLLGRNGVGKTTLINCIMGHLPIVSGSMTWQLADEPPQNLLPQPVENRALLGIGYVPQGRQIFSQLSVEENLQVALLAGRGKVRRMPPLIYNLFPRLQAMRMRRAGDLCQNEQQQLALGRALMLEPELLILDEPTAGMSPSLATEIGLVLRKLNQELGMTILLVEHQLPFARHLADRFCLMDKGRNVANGTLGQLDKGLIDAYLTD</sequence>
<organism evidence="7 8">
    <name type="scientific">Serratia fonticola</name>
    <dbReference type="NCBI Taxonomy" id="47917"/>
    <lineage>
        <taxon>Bacteria</taxon>
        <taxon>Pseudomonadati</taxon>
        <taxon>Pseudomonadota</taxon>
        <taxon>Gammaproteobacteria</taxon>
        <taxon>Enterobacterales</taxon>
        <taxon>Yersiniaceae</taxon>
        <taxon>Serratia</taxon>
    </lineage>
</organism>
<dbReference type="InterPro" id="IPR003439">
    <property type="entry name" value="ABC_transporter-like_ATP-bd"/>
</dbReference>
<dbReference type="PANTHER" id="PTHR43820:SF5">
    <property type="entry name" value="HIGH-AFFINITY BRANCHED-CHAIN AMINO ACID TRANSPORT ATP-BINDING PROTEIN"/>
    <property type="match status" value="1"/>
</dbReference>
<evidence type="ECO:0000256" key="2">
    <source>
        <dbReference type="ARBA" id="ARBA00022448"/>
    </source>
</evidence>
<dbReference type="EMBL" id="CP054160">
    <property type="protein sequence ID" value="QKJ59975.1"/>
    <property type="molecule type" value="Genomic_DNA"/>
</dbReference>
<name>A0AAE7EJY1_SERFO</name>
<reference evidence="8" key="1">
    <citation type="submission" date="2020-03" db="EMBL/GenBank/DDBJ databases">
        <title>Genome sequences of seven Enterobacteriaceae strains isolated from Canadian wastewater treatment facilities.</title>
        <authorList>
            <person name="Huang H."/>
            <person name="Chmara J.T."/>
            <person name="Duceppe M.-O."/>
        </authorList>
    </citation>
    <scope>NUCLEOTIDE SEQUENCE [LARGE SCALE GENOMIC DNA]</scope>
    <source>
        <strain evidence="8">Biosolid 3</strain>
    </source>
</reference>
<keyword evidence="2" id="KW-0813">Transport</keyword>
<protein>
    <submittedName>
        <fullName evidence="7">ABC transporter ATP-binding protein</fullName>
    </submittedName>
</protein>
<evidence type="ECO:0000313" key="7">
    <source>
        <dbReference type="EMBL" id="QKJ59975.1"/>
    </source>
</evidence>
<dbReference type="SMART" id="SM00382">
    <property type="entry name" value="AAA"/>
    <property type="match status" value="1"/>
</dbReference>
<feature type="domain" description="ABC transporter" evidence="6">
    <location>
        <begin position="2"/>
        <end position="234"/>
    </location>
</feature>
<dbReference type="Proteomes" id="UP000503464">
    <property type="component" value="Chromosome"/>
</dbReference>
<dbReference type="GO" id="GO:0005524">
    <property type="term" value="F:ATP binding"/>
    <property type="evidence" value="ECO:0007669"/>
    <property type="project" value="UniProtKB-KW"/>
</dbReference>
<dbReference type="InterPro" id="IPR027417">
    <property type="entry name" value="P-loop_NTPase"/>
</dbReference>
<dbReference type="InterPro" id="IPR003593">
    <property type="entry name" value="AAA+_ATPase"/>
</dbReference>
<dbReference type="GO" id="GO:0015658">
    <property type="term" value="F:branched-chain amino acid transmembrane transporter activity"/>
    <property type="evidence" value="ECO:0007669"/>
    <property type="project" value="TreeGrafter"/>
</dbReference>
<dbReference type="PROSITE" id="PS50893">
    <property type="entry name" value="ABC_TRANSPORTER_2"/>
    <property type="match status" value="1"/>
</dbReference>
<dbReference type="RefSeq" id="WP_173409636.1">
    <property type="nucleotide sequence ID" value="NZ_CP054160.3"/>
</dbReference>